<gene>
    <name evidence="3" type="ORF">AQS8620_01380</name>
</gene>
<feature type="signal peptide" evidence="1">
    <location>
        <begin position="1"/>
        <end position="22"/>
    </location>
</feature>
<evidence type="ECO:0000313" key="3">
    <source>
        <dbReference type="EMBL" id="SLN37524.1"/>
    </source>
</evidence>
<dbReference type="InterPro" id="IPR000566">
    <property type="entry name" value="Lipocln_cytosolic_FA-bd_dom"/>
</dbReference>
<dbReference type="RefSeq" id="WP_143267450.1">
    <property type="nucleotide sequence ID" value="NZ_FWFS01000004.1"/>
</dbReference>
<accession>A0A1Y5SC99</accession>
<dbReference type="OrthoDB" id="594739at2"/>
<evidence type="ECO:0000256" key="1">
    <source>
        <dbReference type="SAM" id="SignalP"/>
    </source>
</evidence>
<dbReference type="Pfam" id="PF08212">
    <property type="entry name" value="Lipocalin_2"/>
    <property type="match status" value="1"/>
</dbReference>
<keyword evidence="4" id="KW-1185">Reference proteome</keyword>
<evidence type="ECO:0000259" key="2">
    <source>
        <dbReference type="Pfam" id="PF08212"/>
    </source>
</evidence>
<feature type="chain" id="PRO_5012576845" evidence="1">
    <location>
        <begin position="23"/>
        <end position="173"/>
    </location>
</feature>
<sequence>MRGLIPAFALGALAMLSACARAPQATAPASFRDPSVQMSSIAAFDPLRFSGRWYEVAGYFDDSAVCSVGAVTYTVQKGGAAWTVTEGPCSSSSPRSGMAVVDGPGRFTFAAERYWVLWVDADYRTAVVGQPSGGQGYILDRTRQGSPDRLLAARDILQWNGYDLGALKPARSQ</sequence>
<protein>
    <submittedName>
        <fullName evidence="3">Lipocalin-like domain protein</fullName>
    </submittedName>
</protein>
<feature type="domain" description="Lipocalin/cytosolic fatty-acid binding" evidence="2">
    <location>
        <begin position="48"/>
        <end position="169"/>
    </location>
</feature>
<dbReference type="PROSITE" id="PS51257">
    <property type="entry name" value="PROKAR_LIPOPROTEIN"/>
    <property type="match status" value="1"/>
</dbReference>
<dbReference type="SUPFAM" id="SSF50814">
    <property type="entry name" value="Lipocalins"/>
    <property type="match status" value="1"/>
</dbReference>
<proteinExistence type="predicted"/>
<organism evidence="3 4">
    <name type="scientific">Aquimixticola soesokkakensis</name>
    <dbReference type="NCBI Taxonomy" id="1519096"/>
    <lineage>
        <taxon>Bacteria</taxon>
        <taxon>Pseudomonadati</taxon>
        <taxon>Pseudomonadota</taxon>
        <taxon>Alphaproteobacteria</taxon>
        <taxon>Rhodobacterales</taxon>
        <taxon>Paracoccaceae</taxon>
        <taxon>Aquimixticola</taxon>
    </lineage>
</organism>
<evidence type="ECO:0000313" key="4">
    <source>
        <dbReference type="Proteomes" id="UP000193862"/>
    </source>
</evidence>
<keyword evidence="1" id="KW-0732">Signal</keyword>
<dbReference type="Gene3D" id="2.40.128.20">
    <property type="match status" value="1"/>
</dbReference>
<reference evidence="3 4" key="1">
    <citation type="submission" date="2017-03" db="EMBL/GenBank/DDBJ databases">
        <authorList>
            <person name="Afonso C.L."/>
            <person name="Miller P.J."/>
            <person name="Scott M.A."/>
            <person name="Spackman E."/>
            <person name="Goraichik I."/>
            <person name="Dimitrov K.M."/>
            <person name="Suarez D.L."/>
            <person name="Swayne D.E."/>
        </authorList>
    </citation>
    <scope>NUCLEOTIDE SEQUENCE [LARGE SCALE GENOMIC DNA]</scope>
    <source>
        <strain evidence="3 4">CECT 8620</strain>
    </source>
</reference>
<dbReference type="EMBL" id="FWFS01000004">
    <property type="protein sequence ID" value="SLN37524.1"/>
    <property type="molecule type" value="Genomic_DNA"/>
</dbReference>
<dbReference type="Proteomes" id="UP000193862">
    <property type="component" value="Unassembled WGS sequence"/>
</dbReference>
<dbReference type="InterPro" id="IPR012674">
    <property type="entry name" value="Calycin"/>
</dbReference>
<dbReference type="AlphaFoldDB" id="A0A1Y5SC99"/>
<name>A0A1Y5SC99_9RHOB</name>